<accession>A0A098YDD1</accession>
<dbReference type="RefSeq" id="WP_036332843.1">
    <property type="nucleotide sequence ID" value="NZ_JPMX01000004.1"/>
</dbReference>
<dbReference type="STRING" id="1522368.IN07_01400"/>
<gene>
    <name evidence="2" type="ORF">IN07_01400</name>
</gene>
<sequence>MIVVGIGARSGATADELLAAVDAVLPAPEGPVRLATLDSRAAEPGLREAAA</sequence>
<dbReference type="Proteomes" id="UP000029713">
    <property type="component" value="Unassembled WGS sequence"/>
</dbReference>
<feature type="domain" description="CobE/GbiG C-terminal" evidence="1">
    <location>
        <begin position="2"/>
        <end position="51"/>
    </location>
</feature>
<dbReference type="EMBL" id="JPMX01000004">
    <property type="protein sequence ID" value="KGH48499.1"/>
    <property type="molecule type" value="Genomic_DNA"/>
</dbReference>
<keyword evidence="3" id="KW-1185">Reference proteome</keyword>
<feature type="non-terminal residue" evidence="2">
    <location>
        <position position="51"/>
    </location>
</feature>
<evidence type="ECO:0000259" key="1">
    <source>
        <dbReference type="Pfam" id="PF01890"/>
    </source>
</evidence>
<dbReference type="Gene3D" id="3.30.420.180">
    <property type="entry name" value="CobE/GbiG C-terminal domain"/>
    <property type="match status" value="1"/>
</dbReference>
<dbReference type="Pfam" id="PF01890">
    <property type="entry name" value="CbiG_C"/>
    <property type="match status" value="1"/>
</dbReference>
<protein>
    <submittedName>
        <fullName evidence="2">Cobalamin biosynthesis protein CbiG</fullName>
    </submittedName>
</protein>
<evidence type="ECO:0000313" key="2">
    <source>
        <dbReference type="EMBL" id="KGH48499.1"/>
    </source>
</evidence>
<dbReference type="AlphaFoldDB" id="A0A098YDD1"/>
<organism evidence="2 3">
    <name type="scientific">Modestobacter caceresii</name>
    <dbReference type="NCBI Taxonomy" id="1522368"/>
    <lineage>
        <taxon>Bacteria</taxon>
        <taxon>Bacillati</taxon>
        <taxon>Actinomycetota</taxon>
        <taxon>Actinomycetes</taxon>
        <taxon>Geodermatophilales</taxon>
        <taxon>Geodermatophilaceae</taxon>
        <taxon>Modestobacter</taxon>
    </lineage>
</organism>
<dbReference type="InterPro" id="IPR036518">
    <property type="entry name" value="CobE/GbiG_C_sf"/>
</dbReference>
<reference evidence="2 3" key="1">
    <citation type="submission" date="2014-07" db="EMBL/GenBank/DDBJ databases">
        <title>Biosystematic studies on Modestobacter strains isolated from extreme hyper-arid desert soil and from historic building.</title>
        <authorList>
            <person name="Bukarasam K."/>
            <person name="Bull A."/>
            <person name="Girard G."/>
            <person name="van Wezel G."/>
            <person name="Goodfellow M."/>
        </authorList>
    </citation>
    <scope>NUCLEOTIDE SEQUENCE [LARGE SCALE GENOMIC DNA]</scope>
    <source>
        <strain evidence="2 3">KNN45-2b</strain>
    </source>
</reference>
<dbReference type="GO" id="GO:0009236">
    <property type="term" value="P:cobalamin biosynthetic process"/>
    <property type="evidence" value="ECO:0007669"/>
    <property type="project" value="InterPro"/>
</dbReference>
<dbReference type="InterPro" id="IPR002750">
    <property type="entry name" value="CobE/GbiG_C"/>
</dbReference>
<dbReference type="SUPFAM" id="SSF159664">
    <property type="entry name" value="CobE/GbiG C-terminal domain-like"/>
    <property type="match status" value="1"/>
</dbReference>
<proteinExistence type="predicted"/>
<comment type="caution">
    <text evidence="2">The sequence shown here is derived from an EMBL/GenBank/DDBJ whole genome shotgun (WGS) entry which is preliminary data.</text>
</comment>
<evidence type="ECO:0000313" key="3">
    <source>
        <dbReference type="Proteomes" id="UP000029713"/>
    </source>
</evidence>
<name>A0A098YDD1_9ACTN</name>